<proteinExistence type="predicted"/>
<feature type="compositionally biased region" description="Basic and acidic residues" evidence="1">
    <location>
        <begin position="138"/>
        <end position="150"/>
    </location>
</feature>
<protein>
    <submittedName>
        <fullName evidence="2">Uncharacterized protein</fullName>
    </submittedName>
</protein>
<keyword evidence="3" id="KW-1185">Reference proteome</keyword>
<dbReference type="Proteomes" id="UP001280121">
    <property type="component" value="Unassembled WGS sequence"/>
</dbReference>
<dbReference type="PANTHER" id="PTHR33710:SF77">
    <property type="entry name" value="DNASE I-LIKE SUPERFAMILY PROTEIN"/>
    <property type="match status" value="1"/>
</dbReference>
<evidence type="ECO:0000313" key="2">
    <source>
        <dbReference type="EMBL" id="KAK2640629.1"/>
    </source>
</evidence>
<name>A0AAD9TQX3_9ROSI</name>
<sequence length="490" mass="55426">MVRSTWLRRLAPTLEEQIGCSSKSNSRKDGIARRNGSGPLRSGVDIPDKAGDSRKDVGTTMVDFARSENVSRKVLASSKGVKIGTKSVGGSIFSILSERMEGDIDMGRAQAETTPPNKHLQDVVMEKNGSTKSFKENMTEKWSAGKERARSKGKMQVSTTQYNDMDEDVEDSEVLQLLHKDVIESTASENPSLPSNVQCNSYNIKGMDNTSQMMDVASGASFEIIASKLKEALEVVLEHTITAVVVEKNKAWVITFVYASPSIAIRRVLWEYLTTIQNCFKGPWVVMGDFNEIINSSEKRGGRKCFSKTGFEGCINSNLLIDIGFVAKKFTWMTRRGFGEDIWERLDRDLCFMEWRAMFDEGYIRHLPRISSDHCPIVLCLRISHIPRSSLKPFKFEAMWIKHKGFGNLVKTGWDRNGGSLSDKISNLSNDLKVWNKEVFGCIFHNKRRIFARLQGLQTRLGEKYEPGLARLESKLRIEYDQIIEQEEIF</sequence>
<gene>
    <name evidence="2" type="ORF">Ddye_028424</name>
</gene>
<dbReference type="InterPro" id="IPR036691">
    <property type="entry name" value="Endo/exonu/phosph_ase_sf"/>
</dbReference>
<evidence type="ECO:0000313" key="3">
    <source>
        <dbReference type="Proteomes" id="UP001280121"/>
    </source>
</evidence>
<organism evidence="2 3">
    <name type="scientific">Dipteronia dyeriana</name>
    <dbReference type="NCBI Taxonomy" id="168575"/>
    <lineage>
        <taxon>Eukaryota</taxon>
        <taxon>Viridiplantae</taxon>
        <taxon>Streptophyta</taxon>
        <taxon>Embryophyta</taxon>
        <taxon>Tracheophyta</taxon>
        <taxon>Spermatophyta</taxon>
        <taxon>Magnoliopsida</taxon>
        <taxon>eudicotyledons</taxon>
        <taxon>Gunneridae</taxon>
        <taxon>Pentapetalae</taxon>
        <taxon>rosids</taxon>
        <taxon>malvids</taxon>
        <taxon>Sapindales</taxon>
        <taxon>Sapindaceae</taxon>
        <taxon>Hippocastanoideae</taxon>
        <taxon>Acereae</taxon>
        <taxon>Dipteronia</taxon>
    </lineage>
</organism>
<feature type="region of interest" description="Disordered" evidence="1">
    <location>
        <begin position="138"/>
        <end position="158"/>
    </location>
</feature>
<comment type="caution">
    <text evidence="2">The sequence shown here is derived from an EMBL/GenBank/DDBJ whole genome shotgun (WGS) entry which is preliminary data.</text>
</comment>
<dbReference type="Gene3D" id="3.60.10.10">
    <property type="entry name" value="Endonuclease/exonuclease/phosphatase"/>
    <property type="match status" value="1"/>
</dbReference>
<dbReference type="SUPFAM" id="SSF56219">
    <property type="entry name" value="DNase I-like"/>
    <property type="match status" value="1"/>
</dbReference>
<dbReference type="PANTHER" id="PTHR33710">
    <property type="entry name" value="BNAC02G09200D PROTEIN"/>
    <property type="match status" value="1"/>
</dbReference>
<feature type="compositionally biased region" description="Basic and acidic residues" evidence="1">
    <location>
        <begin position="46"/>
        <end position="55"/>
    </location>
</feature>
<feature type="region of interest" description="Disordered" evidence="1">
    <location>
        <begin position="19"/>
        <end position="55"/>
    </location>
</feature>
<accession>A0AAD9TQX3</accession>
<dbReference type="AlphaFoldDB" id="A0AAD9TQX3"/>
<evidence type="ECO:0000256" key="1">
    <source>
        <dbReference type="SAM" id="MobiDB-lite"/>
    </source>
</evidence>
<reference evidence="2" key="1">
    <citation type="journal article" date="2023" name="Plant J.">
        <title>Genome sequences and population genomics provide insights into the demographic history, inbreeding, and mutation load of two 'living fossil' tree species of Dipteronia.</title>
        <authorList>
            <person name="Feng Y."/>
            <person name="Comes H.P."/>
            <person name="Chen J."/>
            <person name="Zhu S."/>
            <person name="Lu R."/>
            <person name="Zhang X."/>
            <person name="Li P."/>
            <person name="Qiu J."/>
            <person name="Olsen K.M."/>
            <person name="Qiu Y."/>
        </authorList>
    </citation>
    <scope>NUCLEOTIDE SEQUENCE</scope>
    <source>
        <strain evidence="2">KIB01</strain>
    </source>
</reference>
<dbReference type="EMBL" id="JANJYI010000008">
    <property type="protein sequence ID" value="KAK2640629.1"/>
    <property type="molecule type" value="Genomic_DNA"/>
</dbReference>